<keyword evidence="1" id="KW-0238">DNA-binding</keyword>
<dbReference type="SMART" id="SM00422">
    <property type="entry name" value="HTH_MERR"/>
    <property type="match status" value="1"/>
</dbReference>
<dbReference type="PANTHER" id="PTHR30204:SF93">
    <property type="entry name" value="HTH MERR-TYPE DOMAIN-CONTAINING PROTEIN"/>
    <property type="match status" value="1"/>
</dbReference>
<name>A0A1W9KP68_9BURK</name>
<dbReference type="GO" id="GO:0003700">
    <property type="term" value="F:DNA-binding transcription factor activity"/>
    <property type="evidence" value="ECO:0007669"/>
    <property type="project" value="InterPro"/>
</dbReference>
<proteinExistence type="predicted"/>
<dbReference type="CDD" id="cd00592">
    <property type="entry name" value="HTH_MerR-like"/>
    <property type="match status" value="1"/>
</dbReference>
<reference evidence="3 4" key="1">
    <citation type="submission" date="2017-01" db="EMBL/GenBank/DDBJ databases">
        <title>Novel large sulfur bacteria in the metagenomes of groundwater-fed chemosynthetic microbial mats in the Lake Huron basin.</title>
        <authorList>
            <person name="Sharrar A.M."/>
            <person name="Flood B.E."/>
            <person name="Bailey J.V."/>
            <person name="Jones D.S."/>
            <person name="Biddanda B."/>
            <person name="Ruberg S.A."/>
            <person name="Marcus D.N."/>
            <person name="Dick G.J."/>
        </authorList>
    </citation>
    <scope>NUCLEOTIDE SEQUENCE [LARGE SCALE GENOMIC DNA]</scope>
    <source>
        <strain evidence="3">A7</strain>
    </source>
</reference>
<gene>
    <name evidence="3" type="ORF">BWK72_19545</name>
</gene>
<evidence type="ECO:0000313" key="3">
    <source>
        <dbReference type="EMBL" id="OQW85950.1"/>
    </source>
</evidence>
<dbReference type="Proteomes" id="UP000192505">
    <property type="component" value="Unassembled WGS sequence"/>
</dbReference>
<comment type="caution">
    <text evidence="3">The sequence shown here is derived from an EMBL/GenBank/DDBJ whole genome shotgun (WGS) entry which is preliminary data.</text>
</comment>
<evidence type="ECO:0000256" key="1">
    <source>
        <dbReference type="ARBA" id="ARBA00023125"/>
    </source>
</evidence>
<feature type="domain" description="HTH merR-type" evidence="2">
    <location>
        <begin position="7"/>
        <end position="75"/>
    </location>
</feature>
<organism evidence="3 4">
    <name type="scientific">Rhodoferax ferrireducens</name>
    <dbReference type="NCBI Taxonomy" id="192843"/>
    <lineage>
        <taxon>Bacteria</taxon>
        <taxon>Pseudomonadati</taxon>
        <taxon>Pseudomonadota</taxon>
        <taxon>Betaproteobacteria</taxon>
        <taxon>Burkholderiales</taxon>
        <taxon>Comamonadaceae</taxon>
        <taxon>Rhodoferax</taxon>
    </lineage>
</organism>
<evidence type="ECO:0000259" key="2">
    <source>
        <dbReference type="PROSITE" id="PS50937"/>
    </source>
</evidence>
<dbReference type="AlphaFoldDB" id="A0A1W9KP68"/>
<dbReference type="SUPFAM" id="SSF46955">
    <property type="entry name" value="Putative DNA-binding domain"/>
    <property type="match status" value="1"/>
</dbReference>
<dbReference type="Pfam" id="PF13411">
    <property type="entry name" value="MerR_1"/>
    <property type="match status" value="1"/>
</dbReference>
<protein>
    <submittedName>
        <fullName evidence="3">MerR family transcriptional regulator</fullName>
    </submittedName>
</protein>
<evidence type="ECO:0000313" key="4">
    <source>
        <dbReference type="Proteomes" id="UP000192505"/>
    </source>
</evidence>
<accession>A0A1W9KP68</accession>
<dbReference type="GO" id="GO:0003677">
    <property type="term" value="F:DNA binding"/>
    <property type="evidence" value="ECO:0007669"/>
    <property type="project" value="UniProtKB-KW"/>
</dbReference>
<dbReference type="Gene3D" id="1.10.1660.10">
    <property type="match status" value="1"/>
</dbReference>
<sequence length="147" mass="16106">MSEPPASYTLNELCVLADLPVRTLRYYVQNGLIDRPDGETRAARYGAKHLEQALLVRKWTAAGLSLERIRDILHGQEVAVTARPKAPGSIEVCSHLCIADGLEMVIEPTRAGMTPEQVRTFAKGVMALYAAITSTQEVPSSTQDKQI</sequence>
<dbReference type="InterPro" id="IPR009061">
    <property type="entry name" value="DNA-bd_dom_put_sf"/>
</dbReference>
<dbReference type="InterPro" id="IPR000551">
    <property type="entry name" value="MerR-type_HTH_dom"/>
</dbReference>
<dbReference type="InterPro" id="IPR047057">
    <property type="entry name" value="MerR_fam"/>
</dbReference>
<dbReference type="EMBL" id="MTEI01000027">
    <property type="protein sequence ID" value="OQW85950.1"/>
    <property type="molecule type" value="Genomic_DNA"/>
</dbReference>
<dbReference type="PANTHER" id="PTHR30204">
    <property type="entry name" value="REDOX-CYCLING DRUG-SENSING TRANSCRIPTIONAL ACTIVATOR SOXR"/>
    <property type="match status" value="1"/>
</dbReference>
<dbReference type="PROSITE" id="PS50937">
    <property type="entry name" value="HTH_MERR_2"/>
    <property type="match status" value="1"/>
</dbReference>